<evidence type="ECO:0000313" key="3">
    <source>
        <dbReference type="Proteomes" id="UP000585474"/>
    </source>
</evidence>
<dbReference type="PANTHER" id="PTHR35459:SF2">
    <property type="entry name" value="T1N6.14 PROTEIN"/>
    <property type="match status" value="1"/>
</dbReference>
<gene>
    <name evidence="2" type="ORF">Acr_18g0010300</name>
</gene>
<accession>A0A7J0G7U0</accession>
<dbReference type="OrthoDB" id="672903at2759"/>
<sequence>MVLRTPVFQNCIPANEIREQMKLLMDLYKEITAETISIGKCKNMLEGQVLSEIHDWQKPIEHHQPSPADRAFAKASEEKQTQGSHVVGGSAFGWNFITYQGSKAVYYGRTKEMFRSANVIPQGSPS</sequence>
<dbReference type="PANTHER" id="PTHR35459">
    <property type="entry name" value="T1N6.14 PROTEIN"/>
    <property type="match status" value="1"/>
</dbReference>
<dbReference type="AlphaFoldDB" id="A0A7J0G7U0"/>
<evidence type="ECO:0000313" key="2">
    <source>
        <dbReference type="EMBL" id="GFZ06860.1"/>
    </source>
</evidence>
<organism evidence="2 3">
    <name type="scientific">Actinidia rufa</name>
    <dbReference type="NCBI Taxonomy" id="165716"/>
    <lineage>
        <taxon>Eukaryota</taxon>
        <taxon>Viridiplantae</taxon>
        <taxon>Streptophyta</taxon>
        <taxon>Embryophyta</taxon>
        <taxon>Tracheophyta</taxon>
        <taxon>Spermatophyta</taxon>
        <taxon>Magnoliopsida</taxon>
        <taxon>eudicotyledons</taxon>
        <taxon>Gunneridae</taxon>
        <taxon>Pentapetalae</taxon>
        <taxon>asterids</taxon>
        <taxon>Ericales</taxon>
        <taxon>Actinidiaceae</taxon>
        <taxon>Actinidia</taxon>
    </lineage>
</organism>
<evidence type="ECO:0000256" key="1">
    <source>
        <dbReference type="SAM" id="MobiDB-lite"/>
    </source>
</evidence>
<comment type="caution">
    <text evidence="2">The sequence shown here is derived from an EMBL/GenBank/DDBJ whole genome shotgun (WGS) entry which is preliminary data.</text>
</comment>
<dbReference type="EMBL" id="BJWL01000018">
    <property type="protein sequence ID" value="GFZ06860.1"/>
    <property type="molecule type" value="Genomic_DNA"/>
</dbReference>
<name>A0A7J0G7U0_9ERIC</name>
<protein>
    <submittedName>
        <fullName evidence="2">Uncharacterized protein</fullName>
    </submittedName>
</protein>
<keyword evidence="3" id="KW-1185">Reference proteome</keyword>
<reference evidence="2 3" key="1">
    <citation type="submission" date="2019-07" db="EMBL/GenBank/DDBJ databases">
        <title>De Novo Assembly of kiwifruit Actinidia rufa.</title>
        <authorList>
            <person name="Sugita-Konishi S."/>
            <person name="Sato K."/>
            <person name="Mori E."/>
            <person name="Abe Y."/>
            <person name="Kisaki G."/>
            <person name="Hamano K."/>
            <person name="Suezawa K."/>
            <person name="Otani M."/>
            <person name="Fukuda T."/>
            <person name="Manabe T."/>
            <person name="Gomi K."/>
            <person name="Tabuchi M."/>
            <person name="Akimitsu K."/>
            <person name="Kataoka I."/>
        </authorList>
    </citation>
    <scope>NUCLEOTIDE SEQUENCE [LARGE SCALE GENOMIC DNA]</scope>
    <source>
        <strain evidence="3">cv. Fuchu</strain>
    </source>
</reference>
<feature type="compositionally biased region" description="Basic and acidic residues" evidence="1">
    <location>
        <begin position="71"/>
        <end position="80"/>
    </location>
</feature>
<dbReference type="Proteomes" id="UP000585474">
    <property type="component" value="Unassembled WGS sequence"/>
</dbReference>
<proteinExistence type="predicted"/>
<feature type="region of interest" description="Disordered" evidence="1">
    <location>
        <begin position="60"/>
        <end position="84"/>
    </location>
</feature>